<dbReference type="Proteomes" id="UP001054252">
    <property type="component" value="Unassembled WGS sequence"/>
</dbReference>
<feature type="compositionally biased region" description="Basic and acidic residues" evidence="1">
    <location>
        <begin position="157"/>
        <end position="173"/>
    </location>
</feature>
<proteinExistence type="predicted"/>
<dbReference type="EMBL" id="BPVZ01000005">
    <property type="protein sequence ID" value="GKU91120.1"/>
    <property type="molecule type" value="Genomic_DNA"/>
</dbReference>
<dbReference type="AlphaFoldDB" id="A0AAV5I1G4"/>
<accession>A0AAV5I1G4</accession>
<feature type="region of interest" description="Disordered" evidence="1">
    <location>
        <begin position="144"/>
        <end position="186"/>
    </location>
</feature>
<name>A0AAV5I1G4_9ROSI</name>
<evidence type="ECO:0000256" key="1">
    <source>
        <dbReference type="SAM" id="MobiDB-lite"/>
    </source>
</evidence>
<reference evidence="2 3" key="1">
    <citation type="journal article" date="2021" name="Commun. Biol.">
        <title>The genome of Shorea leprosula (Dipterocarpaceae) highlights the ecological relevance of drought in aseasonal tropical rainforests.</title>
        <authorList>
            <person name="Ng K.K.S."/>
            <person name="Kobayashi M.J."/>
            <person name="Fawcett J.A."/>
            <person name="Hatakeyama M."/>
            <person name="Paape T."/>
            <person name="Ng C.H."/>
            <person name="Ang C.C."/>
            <person name="Tnah L.H."/>
            <person name="Lee C.T."/>
            <person name="Nishiyama T."/>
            <person name="Sese J."/>
            <person name="O'Brien M.J."/>
            <person name="Copetti D."/>
            <person name="Mohd Noor M.I."/>
            <person name="Ong R.C."/>
            <person name="Putra M."/>
            <person name="Sireger I.Z."/>
            <person name="Indrioko S."/>
            <person name="Kosugi Y."/>
            <person name="Izuno A."/>
            <person name="Isagi Y."/>
            <person name="Lee S.L."/>
            <person name="Shimizu K.K."/>
        </authorList>
    </citation>
    <scope>NUCLEOTIDE SEQUENCE [LARGE SCALE GENOMIC DNA]</scope>
    <source>
        <strain evidence="2">214</strain>
    </source>
</reference>
<evidence type="ECO:0000313" key="3">
    <source>
        <dbReference type="Proteomes" id="UP001054252"/>
    </source>
</evidence>
<protein>
    <submittedName>
        <fullName evidence="2">Uncharacterized protein</fullName>
    </submittedName>
</protein>
<dbReference type="InterPro" id="IPR053346">
    <property type="entry name" value="Fra_a_1-associated"/>
</dbReference>
<gene>
    <name evidence="2" type="ORF">SLEP1_g5037</name>
</gene>
<comment type="caution">
    <text evidence="2">The sequence shown here is derived from an EMBL/GenBank/DDBJ whole genome shotgun (WGS) entry which is preliminary data.</text>
</comment>
<keyword evidence="3" id="KW-1185">Reference proteome</keyword>
<dbReference type="PANTHER" id="PTHR35722:SF1">
    <property type="entry name" value="MAL D 1-ASSOCIATED PROTEIN"/>
    <property type="match status" value="1"/>
</dbReference>
<dbReference type="PANTHER" id="PTHR35722">
    <property type="entry name" value="MAL D 1-ASSOCIATED PROTEIN"/>
    <property type="match status" value="1"/>
</dbReference>
<sequence length="186" mass="21087">MGWVWRDEPDDEADAVVVAKSTIRDGERCSTRKMVRSQCKTEEVEPGKFVRKCEKTEEILRDCIGRPTELVKSNTEYTEEDVTEAVLKGRFPLESHGEAPFSFPGLRNDIESIERHVFGGIKSLFDAAEEMRKSFFDGFEELHGRERSSSPSIRRRVPIEGRPEIKSSPKPEEAGNIDLSGLARDV</sequence>
<organism evidence="2 3">
    <name type="scientific">Rubroshorea leprosula</name>
    <dbReference type="NCBI Taxonomy" id="152421"/>
    <lineage>
        <taxon>Eukaryota</taxon>
        <taxon>Viridiplantae</taxon>
        <taxon>Streptophyta</taxon>
        <taxon>Embryophyta</taxon>
        <taxon>Tracheophyta</taxon>
        <taxon>Spermatophyta</taxon>
        <taxon>Magnoliopsida</taxon>
        <taxon>eudicotyledons</taxon>
        <taxon>Gunneridae</taxon>
        <taxon>Pentapetalae</taxon>
        <taxon>rosids</taxon>
        <taxon>malvids</taxon>
        <taxon>Malvales</taxon>
        <taxon>Dipterocarpaceae</taxon>
        <taxon>Rubroshorea</taxon>
    </lineage>
</organism>
<evidence type="ECO:0000313" key="2">
    <source>
        <dbReference type="EMBL" id="GKU91120.1"/>
    </source>
</evidence>